<evidence type="ECO:0000313" key="6">
    <source>
        <dbReference type="Proteomes" id="UP000663868"/>
    </source>
</evidence>
<dbReference type="PROSITE" id="PS51864">
    <property type="entry name" value="ASTACIN"/>
    <property type="match status" value="1"/>
</dbReference>
<comment type="caution">
    <text evidence="1">Lacks conserved residue(s) required for the propagation of feature annotation.</text>
</comment>
<accession>A0A819UL90</accession>
<dbReference type="GO" id="GO:0008270">
    <property type="term" value="F:zinc ion binding"/>
    <property type="evidence" value="ECO:0007669"/>
    <property type="project" value="UniProtKB-UniRule"/>
</dbReference>
<feature type="active site" evidence="1">
    <location>
        <position position="153"/>
    </location>
</feature>
<evidence type="ECO:0000256" key="2">
    <source>
        <dbReference type="RuleBase" id="RU361183"/>
    </source>
</evidence>
<keyword evidence="1 2" id="KW-0479">Metal-binding</keyword>
<dbReference type="InterPro" id="IPR024079">
    <property type="entry name" value="MetalloPept_cat_dom_sf"/>
</dbReference>
<feature type="domain" description="Peptidase M12A" evidence="3">
    <location>
        <begin position="43"/>
        <end position="255"/>
    </location>
</feature>
<protein>
    <recommendedName>
        <fullName evidence="2">Metalloendopeptidase</fullName>
        <ecNumber evidence="2">3.4.24.-</ecNumber>
    </recommendedName>
</protein>
<evidence type="ECO:0000259" key="3">
    <source>
        <dbReference type="PROSITE" id="PS51864"/>
    </source>
</evidence>
<dbReference type="PANTHER" id="PTHR10127">
    <property type="entry name" value="DISCOIDIN, CUB, EGF, LAMININ , AND ZINC METALLOPROTEASE DOMAIN CONTAINING"/>
    <property type="match status" value="1"/>
</dbReference>
<dbReference type="Proteomes" id="UP000663860">
    <property type="component" value="Unassembled WGS sequence"/>
</dbReference>
<dbReference type="GO" id="GO:0004222">
    <property type="term" value="F:metalloendopeptidase activity"/>
    <property type="evidence" value="ECO:0007669"/>
    <property type="project" value="UniProtKB-UniRule"/>
</dbReference>
<keyword evidence="1 2" id="KW-0862">Zinc</keyword>
<dbReference type="InterPro" id="IPR001506">
    <property type="entry name" value="Peptidase_M12A"/>
</dbReference>
<evidence type="ECO:0000313" key="5">
    <source>
        <dbReference type="EMBL" id="CAF4096232.1"/>
    </source>
</evidence>
<dbReference type="PRINTS" id="PR00480">
    <property type="entry name" value="ASTACIN"/>
</dbReference>
<name>A0A819UL90_9BILA</name>
<dbReference type="Proteomes" id="UP000663868">
    <property type="component" value="Unassembled WGS sequence"/>
</dbReference>
<gene>
    <name evidence="4" type="ORF">IZO911_LOCUS43939</name>
    <name evidence="5" type="ORF">KXQ929_LOCUS34258</name>
</gene>
<dbReference type="InterPro" id="IPR034035">
    <property type="entry name" value="Astacin-like_dom"/>
</dbReference>
<dbReference type="EC" id="3.4.24.-" evidence="2"/>
<keyword evidence="1 2" id="KW-0378">Hydrolase</keyword>
<dbReference type="PANTHER" id="PTHR10127:SF850">
    <property type="entry name" value="METALLOENDOPEPTIDASE"/>
    <property type="match status" value="1"/>
</dbReference>
<dbReference type="AlphaFoldDB" id="A0A819UL90"/>
<feature type="binding site" evidence="1">
    <location>
        <position position="162"/>
    </location>
    <ligand>
        <name>Zn(2+)</name>
        <dbReference type="ChEBI" id="CHEBI:29105"/>
        <note>catalytic</note>
    </ligand>
</feature>
<dbReference type="InterPro" id="IPR006026">
    <property type="entry name" value="Peptidase_Metallo"/>
</dbReference>
<sequence length="256" mass="28783">MIVPPPKALPSSIHHTRISPEELGGGYGGDMLFPNLPSKSMNRGVAYDEVNKWPSGIIPYDISAITNADDRQIIETAMQYLMYNTGSPIANSTSRHVCVYFRPKKTDDSTFLTIVYGQGCSAHIGYYPNYPLKMTLQKDDSANCFDSGTIQHEILHVIGFRHEHQRPDRDNYIQINYDNIDPEKHNDFAKQTWGTSAVDLKTSYDYSSIMHYGENYFSVNGKPTIVPKQGNAPIGSRTMLSPTDVKEVRLFYGCEA</sequence>
<evidence type="ECO:0000256" key="1">
    <source>
        <dbReference type="PROSITE-ProRule" id="PRU01211"/>
    </source>
</evidence>
<feature type="binding site" evidence="1">
    <location>
        <position position="152"/>
    </location>
    <ligand>
        <name>Zn(2+)</name>
        <dbReference type="ChEBI" id="CHEBI:29105"/>
        <note>catalytic</note>
    </ligand>
</feature>
<dbReference type="GO" id="GO:0006508">
    <property type="term" value="P:proteolysis"/>
    <property type="evidence" value="ECO:0007669"/>
    <property type="project" value="UniProtKB-KW"/>
</dbReference>
<dbReference type="EMBL" id="CAJOBB010004614">
    <property type="protein sequence ID" value="CAF4096232.1"/>
    <property type="molecule type" value="Genomic_DNA"/>
</dbReference>
<dbReference type="SUPFAM" id="SSF55486">
    <property type="entry name" value="Metalloproteases ('zincins'), catalytic domain"/>
    <property type="match status" value="1"/>
</dbReference>
<dbReference type="SMART" id="SM00235">
    <property type="entry name" value="ZnMc"/>
    <property type="match status" value="1"/>
</dbReference>
<proteinExistence type="predicted"/>
<reference evidence="5" key="1">
    <citation type="submission" date="2021-02" db="EMBL/GenBank/DDBJ databases">
        <authorList>
            <person name="Nowell W R."/>
        </authorList>
    </citation>
    <scope>NUCLEOTIDE SEQUENCE</scope>
</reference>
<organism evidence="5 6">
    <name type="scientific">Adineta steineri</name>
    <dbReference type="NCBI Taxonomy" id="433720"/>
    <lineage>
        <taxon>Eukaryota</taxon>
        <taxon>Metazoa</taxon>
        <taxon>Spiralia</taxon>
        <taxon>Gnathifera</taxon>
        <taxon>Rotifera</taxon>
        <taxon>Eurotatoria</taxon>
        <taxon>Bdelloidea</taxon>
        <taxon>Adinetida</taxon>
        <taxon>Adinetidae</taxon>
        <taxon>Adineta</taxon>
    </lineage>
</organism>
<keyword evidence="1 2" id="KW-0482">Metalloprotease</keyword>
<feature type="binding site" evidence="1">
    <location>
        <position position="156"/>
    </location>
    <ligand>
        <name>Zn(2+)</name>
        <dbReference type="ChEBI" id="CHEBI:29105"/>
        <note>catalytic</note>
    </ligand>
</feature>
<dbReference type="Pfam" id="PF01400">
    <property type="entry name" value="Astacin"/>
    <property type="match status" value="1"/>
</dbReference>
<dbReference type="EMBL" id="CAJNOE010002371">
    <property type="protein sequence ID" value="CAF1480147.1"/>
    <property type="molecule type" value="Genomic_DNA"/>
</dbReference>
<keyword evidence="1 2" id="KW-0645">Protease</keyword>
<dbReference type="CDD" id="cd04280">
    <property type="entry name" value="ZnMc_astacin_like"/>
    <property type="match status" value="1"/>
</dbReference>
<comment type="caution">
    <text evidence="5">The sequence shown here is derived from an EMBL/GenBank/DDBJ whole genome shotgun (WGS) entry which is preliminary data.</text>
</comment>
<evidence type="ECO:0000313" key="4">
    <source>
        <dbReference type="EMBL" id="CAF1480147.1"/>
    </source>
</evidence>
<dbReference type="Gene3D" id="3.40.390.10">
    <property type="entry name" value="Collagenase (Catalytic Domain)"/>
    <property type="match status" value="1"/>
</dbReference>
<comment type="cofactor">
    <cofactor evidence="1 2">
        <name>Zn(2+)</name>
        <dbReference type="ChEBI" id="CHEBI:29105"/>
    </cofactor>
    <text evidence="1 2">Binds 1 zinc ion per subunit.</text>
</comment>